<keyword evidence="2" id="KW-1185">Reference proteome</keyword>
<evidence type="ECO:0000313" key="2">
    <source>
        <dbReference type="Proteomes" id="UP000305267"/>
    </source>
</evidence>
<dbReference type="AlphaFoldDB" id="A0A5C4L9K5"/>
<reference evidence="1 2" key="1">
    <citation type="submission" date="2019-06" db="EMBL/GenBank/DDBJ databases">
        <title>Genome of Methylobacterium sp. 17Sr1-39.</title>
        <authorList>
            <person name="Seo T."/>
        </authorList>
    </citation>
    <scope>NUCLEOTIDE SEQUENCE [LARGE SCALE GENOMIC DNA]</scope>
    <source>
        <strain evidence="1 2">17Sr1-39</strain>
    </source>
</reference>
<evidence type="ECO:0000313" key="1">
    <source>
        <dbReference type="EMBL" id="TNC07854.1"/>
    </source>
</evidence>
<name>A0A5C4L9K5_9HYPH</name>
<organism evidence="1 2">
    <name type="scientific">Methylobacterium terricola</name>
    <dbReference type="NCBI Taxonomy" id="2583531"/>
    <lineage>
        <taxon>Bacteria</taxon>
        <taxon>Pseudomonadati</taxon>
        <taxon>Pseudomonadota</taxon>
        <taxon>Alphaproteobacteria</taxon>
        <taxon>Hyphomicrobiales</taxon>
        <taxon>Methylobacteriaceae</taxon>
        <taxon>Methylobacterium</taxon>
    </lineage>
</organism>
<dbReference type="Proteomes" id="UP000305267">
    <property type="component" value="Unassembled WGS sequence"/>
</dbReference>
<protein>
    <submittedName>
        <fullName evidence="1">Uncharacterized protein</fullName>
    </submittedName>
</protein>
<dbReference type="OrthoDB" id="7619808at2"/>
<proteinExistence type="predicted"/>
<accession>A0A5C4L9K5</accession>
<sequence>MNEAIGTFEQIIGLEPQHGVLLRALRALALELHPGLVEVARPGDRAVSWGWGPKKMSEAYACALPYKYHVNLAFYQGANLGDLTRLLQGTGKAMRHLPLMQLEQLVDPAVRELLVAARIERRRALRLPA</sequence>
<dbReference type="EMBL" id="VDDA01000029">
    <property type="protein sequence ID" value="TNC07854.1"/>
    <property type="molecule type" value="Genomic_DNA"/>
</dbReference>
<comment type="caution">
    <text evidence="1">The sequence shown here is derived from an EMBL/GenBank/DDBJ whole genome shotgun (WGS) entry which is preliminary data.</text>
</comment>
<dbReference type="RefSeq" id="WP_139039874.1">
    <property type="nucleotide sequence ID" value="NZ_VDDA01000029.1"/>
</dbReference>
<gene>
    <name evidence="1" type="ORF">FF100_30895</name>
</gene>